<evidence type="ECO:0000259" key="6">
    <source>
        <dbReference type="Pfam" id="PF02441"/>
    </source>
</evidence>
<feature type="binding site" evidence="3">
    <location>
        <position position="289"/>
    </location>
    <ligand>
        <name>CTP</name>
        <dbReference type="ChEBI" id="CHEBI:37563"/>
    </ligand>
</feature>
<dbReference type="UniPathway" id="UPA00241">
    <property type="reaction ID" value="UER00353"/>
</dbReference>
<dbReference type="PANTHER" id="PTHR14359">
    <property type="entry name" value="HOMO-OLIGOMERIC FLAVIN CONTAINING CYS DECARBOXYLASE FAMILY"/>
    <property type="match status" value="1"/>
</dbReference>
<feature type="compositionally biased region" description="Basic and acidic residues" evidence="5">
    <location>
        <begin position="286"/>
        <end position="297"/>
    </location>
</feature>
<keyword evidence="3 4" id="KW-0285">Flavoprotein</keyword>
<keyword evidence="9" id="KW-1185">Reference proteome</keyword>
<dbReference type="RefSeq" id="WP_119378923.1">
    <property type="nucleotide sequence ID" value="NZ_QWGB01000005.1"/>
</dbReference>
<keyword evidence="2 3" id="KW-0456">Lyase</keyword>
<dbReference type="GO" id="GO:0004633">
    <property type="term" value="F:phosphopantothenoylcysteine decarboxylase activity"/>
    <property type="evidence" value="ECO:0007669"/>
    <property type="project" value="UniProtKB-UniRule"/>
</dbReference>
<keyword evidence="3" id="KW-0479">Metal-binding</keyword>
<feature type="binding site" evidence="3">
    <location>
        <position position="346"/>
    </location>
    <ligand>
        <name>CTP</name>
        <dbReference type="ChEBI" id="CHEBI:37563"/>
    </ligand>
</feature>
<evidence type="ECO:0000259" key="7">
    <source>
        <dbReference type="Pfam" id="PF04127"/>
    </source>
</evidence>
<dbReference type="NCBIfam" id="TIGR00521">
    <property type="entry name" value="coaBC_dfp"/>
    <property type="match status" value="1"/>
</dbReference>
<evidence type="ECO:0000256" key="1">
    <source>
        <dbReference type="ARBA" id="ARBA00022793"/>
    </source>
</evidence>
<evidence type="ECO:0000256" key="2">
    <source>
        <dbReference type="ARBA" id="ARBA00023239"/>
    </source>
</evidence>
<dbReference type="GO" id="GO:0046872">
    <property type="term" value="F:metal ion binding"/>
    <property type="evidence" value="ECO:0007669"/>
    <property type="project" value="UniProtKB-KW"/>
</dbReference>
<evidence type="ECO:0000256" key="4">
    <source>
        <dbReference type="RuleBase" id="RU364078"/>
    </source>
</evidence>
<sequence length="410" mass="43130">MSSKRILLIIGGGIAAYKSLELIRMLAKRGISSRCILTAGGANFVTPLSVSALSGDKCYSNLFSLDDEAEMGHIELSRSADLLVICPATADLLAKAANGHANDLASTTLLATDKPVLMVPAMNVRMWEHAATKRNVETLRGDGVDVMEPGTGAMACGEFGPGRLPEVEAIADEIESALARQSGPKPLEGRHVLLTAGPTREPLDPVRYLSNHSSGRQGYAIAGALAELGAQVTLVSGPVSIASPRGVDLVSVETAREMMAACEAALPADVFVSVAAVADWRPSSPADRKLKLKDEGKGPPALSLSENPDILSTISRLEKGRPQLVVGFAAETDTVEENALRKRARKGCDWIVANDVSGDVMGGADNEIALVTDAGVENWPRMGKTAVARRLAERIAEDLNGKGKPRIAAE</sequence>
<dbReference type="InterPro" id="IPR035929">
    <property type="entry name" value="CoaB-like_sf"/>
</dbReference>
<dbReference type="Gene3D" id="3.40.50.1950">
    <property type="entry name" value="Flavin prenyltransferase-like"/>
    <property type="match status" value="1"/>
</dbReference>
<comment type="catalytic activity">
    <reaction evidence="3 4">
        <text>(R)-4'-phosphopantothenate + L-cysteine + CTP = N-[(R)-4-phosphopantothenoyl]-L-cysteine + CMP + diphosphate + H(+)</text>
        <dbReference type="Rhea" id="RHEA:19397"/>
        <dbReference type="ChEBI" id="CHEBI:10986"/>
        <dbReference type="ChEBI" id="CHEBI:15378"/>
        <dbReference type="ChEBI" id="CHEBI:33019"/>
        <dbReference type="ChEBI" id="CHEBI:35235"/>
        <dbReference type="ChEBI" id="CHEBI:37563"/>
        <dbReference type="ChEBI" id="CHEBI:59458"/>
        <dbReference type="ChEBI" id="CHEBI:60377"/>
        <dbReference type="EC" id="6.3.2.5"/>
    </reaction>
</comment>
<comment type="cofactor">
    <cofactor evidence="3">
        <name>Mg(2+)</name>
        <dbReference type="ChEBI" id="CHEBI:18420"/>
    </cofactor>
</comment>
<keyword evidence="1 3" id="KW-0210">Decarboxylase</keyword>
<feature type="active site" description="Proton donor" evidence="3">
    <location>
        <position position="156"/>
    </location>
</feature>
<comment type="caution">
    <text evidence="8">The sequence shown here is derived from an EMBL/GenBank/DDBJ whole genome shotgun (WGS) entry which is preliminary data.</text>
</comment>
<comment type="similarity">
    <text evidence="3 4">In the C-terminal section; belongs to the PPC synthetase family.</text>
</comment>
<comment type="similarity">
    <text evidence="3 4">In the N-terminal section; belongs to the HFCD (homo-oligomeric flavin containing Cys decarboxylase) superfamily.</text>
</comment>
<feature type="region of interest" description="Disordered" evidence="5">
    <location>
        <begin position="285"/>
        <end position="305"/>
    </location>
</feature>
<gene>
    <name evidence="3 8" type="primary">coaBC</name>
    <name evidence="8" type="ORF">D1224_05600</name>
</gene>
<comment type="caution">
    <text evidence="3">Lacks conserved residue(s) required for the propagation of feature annotation.</text>
</comment>
<keyword evidence="3 4" id="KW-0436">Ligase</keyword>
<dbReference type="Proteomes" id="UP000265431">
    <property type="component" value="Unassembled WGS sequence"/>
</dbReference>
<feature type="binding site" evidence="3">
    <location>
        <position position="279"/>
    </location>
    <ligand>
        <name>CTP</name>
        <dbReference type="ChEBI" id="CHEBI:37563"/>
    </ligand>
</feature>
<keyword evidence="3 4" id="KW-0288">FMN</keyword>
<dbReference type="HAMAP" id="MF_02225">
    <property type="entry name" value="CoaBC"/>
    <property type="match status" value="1"/>
</dbReference>
<dbReference type="EC" id="4.1.1.36" evidence="3"/>
<protein>
    <recommendedName>
        <fullName evidence="3">Coenzyme A biosynthesis bifunctional protein CoaBC</fullName>
    </recommendedName>
    <alternativeName>
        <fullName evidence="3">DNA/pantothenate metabolism flavoprotein</fullName>
    </alternativeName>
    <alternativeName>
        <fullName evidence="3">Phosphopantothenoylcysteine synthetase/decarboxylase</fullName>
        <shortName evidence="3">PPCS-PPCDC</shortName>
    </alternativeName>
    <domain>
        <recommendedName>
            <fullName evidence="3">Phosphopantothenoylcysteine decarboxylase</fullName>
            <shortName evidence="3">PPC decarboxylase</shortName>
            <shortName evidence="3">PPC-DC</shortName>
            <ecNumber evidence="3">4.1.1.36</ecNumber>
        </recommendedName>
        <alternativeName>
            <fullName evidence="3">CoaC</fullName>
        </alternativeName>
    </domain>
    <domain>
        <recommendedName>
            <fullName evidence="3">Phosphopantothenate--cysteine ligase</fullName>
            <ecNumber evidence="3">6.3.2.5</ecNumber>
        </recommendedName>
        <alternativeName>
            <fullName evidence="3">CoaB</fullName>
        </alternativeName>
        <alternativeName>
            <fullName evidence="3">Phosphopantothenoylcysteine synthetase</fullName>
            <shortName evidence="3">PPC synthetase</shortName>
            <shortName evidence="3">PPC-S</shortName>
        </alternativeName>
    </domain>
</protein>
<evidence type="ECO:0000313" key="9">
    <source>
        <dbReference type="Proteomes" id="UP000265431"/>
    </source>
</evidence>
<name>A0A399QZT7_9PROT</name>
<keyword evidence="3" id="KW-0511">Multifunctional enzyme</keyword>
<dbReference type="SUPFAM" id="SSF102645">
    <property type="entry name" value="CoaB-like"/>
    <property type="match status" value="1"/>
</dbReference>
<dbReference type="PANTHER" id="PTHR14359:SF6">
    <property type="entry name" value="PHOSPHOPANTOTHENOYLCYSTEINE DECARBOXYLASE"/>
    <property type="match status" value="1"/>
</dbReference>
<feature type="region of interest" description="Phosphopantothenoylcysteine decarboxylase" evidence="3">
    <location>
        <begin position="1"/>
        <end position="191"/>
    </location>
</feature>
<dbReference type="AlphaFoldDB" id="A0A399QZT7"/>
<comment type="cofactor">
    <cofactor evidence="3">
        <name>FMN</name>
        <dbReference type="ChEBI" id="CHEBI:58210"/>
    </cofactor>
    <text evidence="3">Binds 1 FMN per subunit.</text>
</comment>
<accession>A0A399QZT7</accession>
<proteinExistence type="inferred from homology"/>
<comment type="catalytic activity">
    <reaction evidence="3 4">
        <text>N-[(R)-4-phosphopantothenoyl]-L-cysteine + H(+) = (R)-4'-phosphopantetheine + CO2</text>
        <dbReference type="Rhea" id="RHEA:16793"/>
        <dbReference type="ChEBI" id="CHEBI:15378"/>
        <dbReference type="ChEBI" id="CHEBI:16526"/>
        <dbReference type="ChEBI" id="CHEBI:59458"/>
        <dbReference type="ChEBI" id="CHEBI:61723"/>
        <dbReference type="EC" id="4.1.1.36"/>
    </reaction>
</comment>
<dbReference type="GO" id="GO:0071513">
    <property type="term" value="C:phosphopantothenoylcysteine decarboxylase complex"/>
    <property type="evidence" value="ECO:0007669"/>
    <property type="project" value="TreeGrafter"/>
</dbReference>
<dbReference type="EMBL" id="QWGB01000005">
    <property type="protein sequence ID" value="RIJ23734.1"/>
    <property type="molecule type" value="Genomic_DNA"/>
</dbReference>
<evidence type="ECO:0000313" key="8">
    <source>
        <dbReference type="EMBL" id="RIJ23734.1"/>
    </source>
</evidence>
<dbReference type="Pfam" id="PF02441">
    <property type="entry name" value="Flavoprotein"/>
    <property type="match status" value="1"/>
</dbReference>
<dbReference type="GO" id="GO:0010181">
    <property type="term" value="F:FMN binding"/>
    <property type="evidence" value="ECO:0007669"/>
    <property type="project" value="UniProtKB-UniRule"/>
</dbReference>
<dbReference type="GO" id="GO:0015941">
    <property type="term" value="P:pantothenate catabolic process"/>
    <property type="evidence" value="ECO:0007669"/>
    <property type="project" value="InterPro"/>
</dbReference>
<dbReference type="InterPro" id="IPR007085">
    <property type="entry name" value="DNA/pantothenate-metab_flavo_C"/>
</dbReference>
<dbReference type="Gene3D" id="3.40.50.10300">
    <property type="entry name" value="CoaB-like"/>
    <property type="match status" value="1"/>
</dbReference>
<feature type="binding site" evidence="3">
    <location>
        <position position="328"/>
    </location>
    <ligand>
        <name>CTP</name>
        <dbReference type="ChEBI" id="CHEBI:37563"/>
    </ligand>
</feature>
<dbReference type="InterPro" id="IPR003382">
    <property type="entry name" value="Flavoprotein"/>
</dbReference>
<dbReference type="EC" id="6.3.2.5" evidence="3"/>
<organism evidence="8 9">
    <name type="scientific">Henriciella barbarensis</name>
    <dbReference type="NCBI Taxonomy" id="86342"/>
    <lineage>
        <taxon>Bacteria</taxon>
        <taxon>Pseudomonadati</taxon>
        <taxon>Pseudomonadota</taxon>
        <taxon>Alphaproteobacteria</taxon>
        <taxon>Hyphomonadales</taxon>
        <taxon>Hyphomonadaceae</taxon>
        <taxon>Henriciella</taxon>
    </lineage>
</organism>
<feature type="domain" description="Flavoprotein" evidence="6">
    <location>
        <begin position="4"/>
        <end position="177"/>
    </location>
</feature>
<reference evidence="8 9" key="1">
    <citation type="submission" date="2018-08" db="EMBL/GenBank/DDBJ databases">
        <title>Henriciella mobilis sp. nov., isolated from seawater.</title>
        <authorList>
            <person name="Cheng H."/>
            <person name="Wu Y.-H."/>
            <person name="Xu X.-W."/>
            <person name="Guo L.-L."/>
        </authorList>
    </citation>
    <scope>NUCLEOTIDE SEQUENCE [LARGE SCALE GENOMIC DNA]</scope>
    <source>
        <strain evidence="8 9">CCUG66934</strain>
    </source>
</reference>
<evidence type="ECO:0000256" key="3">
    <source>
        <dbReference type="HAMAP-Rule" id="MF_02225"/>
    </source>
</evidence>
<dbReference type="SUPFAM" id="SSF52507">
    <property type="entry name" value="Homo-oligomeric flavin-containing Cys decarboxylases, HFCD"/>
    <property type="match status" value="1"/>
</dbReference>
<dbReference type="GO" id="GO:0004632">
    <property type="term" value="F:phosphopantothenate--cysteine ligase activity"/>
    <property type="evidence" value="ECO:0007669"/>
    <property type="project" value="UniProtKB-UniRule"/>
</dbReference>
<comment type="function">
    <text evidence="3">Catalyzes two sequential steps in the biosynthesis of coenzyme A. In the first step cysteine is conjugated to 4'-phosphopantothenate to form 4-phosphopantothenoylcysteine. In the second step the latter compound is decarboxylated to form 4'-phosphopantotheine.</text>
</comment>
<feature type="region of interest" description="Phosphopantothenate--cysteine ligase" evidence="3">
    <location>
        <begin position="192"/>
        <end position="410"/>
    </location>
</feature>
<evidence type="ECO:0000256" key="5">
    <source>
        <dbReference type="SAM" id="MobiDB-lite"/>
    </source>
</evidence>
<comment type="pathway">
    <text evidence="3 4">Cofactor biosynthesis; coenzyme A biosynthesis; CoA from (R)-pantothenate: step 3/5.</text>
</comment>
<comment type="pathway">
    <text evidence="3 4">Cofactor biosynthesis; coenzyme A biosynthesis; CoA from (R)-pantothenate: step 2/5.</text>
</comment>
<keyword evidence="3" id="KW-0460">Magnesium</keyword>
<feature type="binding site" evidence="3">
    <location>
        <begin position="308"/>
        <end position="311"/>
    </location>
    <ligand>
        <name>CTP</name>
        <dbReference type="ChEBI" id="CHEBI:37563"/>
    </ligand>
</feature>
<dbReference type="InterPro" id="IPR036551">
    <property type="entry name" value="Flavin_trans-like"/>
</dbReference>
<dbReference type="InterPro" id="IPR005252">
    <property type="entry name" value="CoaBC"/>
</dbReference>
<dbReference type="OrthoDB" id="9802554at2"/>
<dbReference type="GO" id="GO:0015937">
    <property type="term" value="P:coenzyme A biosynthetic process"/>
    <property type="evidence" value="ECO:0007669"/>
    <property type="project" value="UniProtKB-UniRule"/>
</dbReference>
<dbReference type="Pfam" id="PF04127">
    <property type="entry name" value="DFP"/>
    <property type="match status" value="1"/>
</dbReference>
<feature type="binding site" evidence="3">
    <location>
        <position position="342"/>
    </location>
    <ligand>
        <name>CTP</name>
        <dbReference type="ChEBI" id="CHEBI:37563"/>
    </ligand>
</feature>
<comment type="function">
    <text evidence="4">Catalyzes two steps in the biosynthesis of coenzyme A. In the first step cysteine is conjugated to 4'-phosphopantothenate to form 4-phosphopantothenoylcysteine, in the latter compound is decarboxylated to form 4'-phosphopantotheine.</text>
</comment>
<feature type="domain" description="DNA/pantothenate metabolism flavoprotein C-terminal" evidence="7">
    <location>
        <begin position="187"/>
        <end position="397"/>
    </location>
</feature>